<keyword evidence="1" id="KW-0051">Antiviral defense</keyword>
<dbReference type="RefSeq" id="WP_090485831.1">
    <property type="nucleotide sequence ID" value="NZ_FOUO01000010.1"/>
</dbReference>
<dbReference type="OrthoDB" id="190500at2"/>
<dbReference type="STRING" id="195064.SAMN05421721_11017"/>
<dbReference type="Proteomes" id="UP000199556">
    <property type="component" value="Unassembled WGS sequence"/>
</dbReference>
<accession>A0A1I4RVP2</accession>
<dbReference type="AlphaFoldDB" id="A0A1I4RVP2"/>
<dbReference type="EMBL" id="FOUO01000010">
    <property type="protein sequence ID" value="SFM56328.1"/>
    <property type="molecule type" value="Genomic_DNA"/>
</dbReference>
<evidence type="ECO:0000313" key="4">
    <source>
        <dbReference type="Proteomes" id="UP000199556"/>
    </source>
</evidence>
<evidence type="ECO:0000256" key="1">
    <source>
        <dbReference type="ARBA" id="ARBA00023118"/>
    </source>
</evidence>
<protein>
    <submittedName>
        <fullName evidence="3">CRISPR-associated protein Cmr1</fullName>
    </submittedName>
</protein>
<dbReference type="InterPro" id="IPR005537">
    <property type="entry name" value="RAMP_III_fam"/>
</dbReference>
<proteinExistence type="predicted"/>
<organism evidence="3 4">
    <name type="scientific">Ectothiorhodospira mobilis</name>
    <dbReference type="NCBI Taxonomy" id="195064"/>
    <lineage>
        <taxon>Bacteria</taxon>
        <taxon>Pseudomonadati</taxon>
        <taxon>Pseudomonadota</taxon>
        <taxon>Gammaproteobacteria</taxon>
        <taxon>Chromatiales</taxon>
        <taxon>Ectothiorhodospiraceae</taxon>
        <taxon>Ectothiorhodospira</taxon>
    </lineage>
</organism>
<gene>
    <name evidence="3" type="ORF">SAMN05421721_11017</name>
</gene>
<keyword evidence="4" id="KW-1185">Reference proteome</keyword>
<dbReference type="Pfam" id="PF03787">
    <property type="entry name" value="RAMPs"/>
    <property type="match status" value="1"/>
</dbReference>
<dbReference type="GO" id="GO:0051607">
    <property type="term" value="P:defense response to virus"/>
    <property type="evidence" value="ECO:0007669"/>
    <property type="project" value="UniProtKB-KW"/>
</dbReference>
<name>A0A1I4RVP2_ECTMO</name>
<reference evidence="3 4" key="1">
    <citation type="submission" date="2016-10" db="EMBL/GenBank/DDBJ databases">
        <authorList>
            <person name="de Groot N.N."/>
        </authorList>
    </citation>
    <scope>NUCLEOTIDE SEQUENCE [LARGE SCALE GENOMIC DNA]</scope>
    <source>
        <strain evidence="3 4">DSM 4180</strain>
    </source>
</reference>
<evidence type="ECO:0000259" key="2">
    <source>
        <dbReference type="Pfam" id="PF03787"/>
    </source>
</evidence>
<evidence type="ECO:0000313" key="3">
    <source>
        <dbReference type="EMBL" id="SFM56328.1"/>
    </source>
</evidence>
<feature type="domain" description="CRISPR type III-associated protein" evidence="2">
    <location>
        <begin position="7"/>
        <end position="176"/>
    </location>
</feature>
<sequence>MKRLQYTLTFNTPAFLGNAHQEGQWRTPPIKALLRHWWRMVHAPEVGFNVDRLRQAEALRFGSASDQNDKKSLRSPIRLRLGPAWSKGQLDQKQWPKGFASVHTGAGRGVRSDVYLGFGAVLPGNRENRKALGTQDTAVLTLICPDAYAPEILQALQLIQWFGALGSRSRNGWGSITLTPHDGTPPLESLSREAPLLQQITSPLEKCLQRDWAHAIGLDAQAGEERPLIWRTRPCKNWQQAVDTLADTLYRIRSAAKGHKTHVCGRPVGALHLLGYPAGTNNSPWDLQVQDRNLRLASPLRFKVLQEGDQLRGIVVHTPSRPPEREFLEALRNDHASWFRSPENLKKSWEIIHKALDAHHERIV</sequence>